<gene>
    <name evidence="1" type="ORF">S06H3_16523</name>
</gene>
<protein>
    <submittedName>
        <fullName evidence="1">Uncharacterized protein</fullName>
    </submittedName>
</protein>
<proteinExistence type="predicted"/>
<dbReference type="EMBL" id="BARV01008178">
    <property type="protein sequence ID" value="GAI17035.1"/>
    <property type="molecule type" value="Genomic_DNA"/>
</dbReference>
<accession>X1MQS8</accession>
<organism evidence="1">
    <name type="scientific">marine sediment metagenome</name>
    <dbReference type="NCBI Taxonomy" id="412755"/>
    <lineage>
        <taxon>unclassified sequences</taxon>
        <taxon>metagenomes</taxon>
        <taxon>ecological metagenomes</taxon>
    </lineage>
</organism>
<evidence type="ECO:0000313" key="1">
    <source>
        <dbReference type="EMBL" id="GAI17035.1"/>
    </source>
</evidence>
<reference evidence="1" key="1">
    <citation type="journal article" date="2014" name="Front. Microbiol.">
        <title>High frequency of phylogenetically diverse reductive dehalogenase-homologous genes in deep subseafloor sedimentary metagenomes.</title>
        <authorList>
            <person name="Kawai M."/>
            <person name="Futagami T."/>
            <person name="Toyoda A."/>
            <person name="Takaki Y."/>
            <person name="Nishi S."/>
            <person name="Hori S."/>
            <person name="Arai W."/>
            <person name="Tsubouchi T."/>
            <person name="Morono Y."/>
            <person name="Uchiyama I."/>
            <person name="Ito T."/>
            <person name="Fujiyama A."/>
            <person name="Inagaki F."/>
            <person name="Takami H."/>
        </authorList>
    </citation>
    <scope>NUCLEOTIDE SEQUENCE</scope>
    <source>
        <strain evidence="1">Expedition CK06-06</strain>
    </source>
</reference>
<name>X1MQS8_9ZZZZ</name>
<sequence>KSFLKGFIMADQMYVVITLRKPVPDAEVARALYLIVKERMEDKPEVEVRGHCANHFDLDEE</sequence>
<dbReference type="AlphaFoldDB" id="X1MQS8"/>
<feature type="non-terminal residue" evidence="1">
    <location>
        <position position="1"/>
    </location>
</feature>
<comment type="caution">
    <text evidence="1">The sequence shown here is derived from an EMBL/GenBank/DDBJ whole genome shotgun (WGS) entry which is preliminary data.</text>
</comment>